<dbReference type="Pfam" id="PF01471">
    <property type="entry name" value="PG_binding_1"/>
    <property type="match status" value="1"/>
</dbReference>
<accession>A0A2S6CX03</accession>
<organism evidence="2 3">
    <name type="scientific">Cuspidothrix issatschenkoi CHARLIE-1</name>
    <dbReference type="NCBI Taxonomy" id="2052836"/>
    <lineage>
        <taxon>Bacteria</taxon>
        <taxon>Bacillati</taxon>
        <taxon>Cyanobacteriota</taxon>
        <taxon>Cyanophyceae</taxon>
        <taxon>Nostocales</taxon>
        <taxon>Aphanizomenonaceae</taxon>
        <taxon>Cuspidothrix</taxon>
    </lineage>
</organism>
<name>A0A2S6CX03_9CYAN</name>
<comment type="caution">
    <text evidence="2">The sequence shown here is derived from an EMBL/GenBank/DDBJ whole genome shotgun (WGS) entry which is preliminary data.</text>
</comment>
<dbReference type="SUPFAM" id="SSF47090">
    <property type="entry name" value="PGBD-like"/>
    <property type="match status" value="1"/>
</dbReference>
<dbReference type="RefSeq" id="WP_104386951.1">
    <property type="nucleotide sequence ID" value="NZ_PGEM01000034.1"/>
</dbReference>
<evidence type="ECO:0000313" key="2">
    <source>
        <dbReference type="EMBL" id="PPJ64227.1"/>
    </source>
</evidence>
<protein>
    <submittedName>
        <fullName evidence="2">Peptidoglycan-binding protein</fullName>
    </submittedName>
</protein>
<evidence type="ECO:0000259" key="1">
    <source>
        <dbReference type="Pfam" id="PF01471"/>
    </source>
</evidence>
<dbReference type="AlphaFoldDB" id="A0A2S6CX03"/>
<dbReference type="Gene3D" id="1.10.101.10">
    <property type="entry name" value="PGBD-like superfamily/PGBD"/>
    <property type="match status" value="1"/>
</dbReference>
<keyword evidence="3" id="KW-1185">Reference proteome</keyword>
<dbReference type="InterPro" id="IPR002477">
    <property type="entry name" value="Peptidoglycan-bd-like"/>
</dbReference>
<evidence type="ECO:0000313" key="3">
    <source>
        <dbReference type="Proteomes" id="UP000239589"/>
    </source>
</evidence>
<dbReference type="Proteomes" id="UP000239589">
    <property type="component" value="Unassembled WGS sequence"/>
</dbReference>
<reference evidence="2 3" key="1">
    <citation type="submission" date="2018-02" db="EMBL/GenBank/DDBJ databases">
        <title>Discovery of a pederin family compound in a non-symbiotic bloom-forming cyanobacterium.</title>
        <authorList>
            <person name="Kust A."/>
            <person name="Mares J."/>
            <person name="Jokela J."/>
            <person name="Urajova P."/>
            <person name="Hajek J."/>
            <person name="Saurav K."/>
            <person name="Voracova K."/>
            <person name="Fewer D.P."/>
            <person name="Haapaniemi E."/>
            <person name="Permi P."/>
            <person name="Rehakova K."/>
            <person name="Sivonen K."/>
            <person name="Hrouzek P."/>
        </authorList>
    </citation>
    <scope>NUCLEOTIDE SEQUENCE [LARGE SCALE GENOMIC DNA]</scope>
    <source>
        <strain evidence="2 3">CHARLIE-1</strain>
    </source>
</reference>
<dbReference type="EMBL" id="PGEM01000034">
    <property type="protein sequence ID" value="PPJ64227.1"/>
    <property type="molecule type" value="Genomic_DNA"/>
</dbReference>
<gene>
    <name evidence="2" type="ORF">CUN59_05830</name>
</gene>
<dbReference type="InterPro" id="IPR036366">
    <property type="entry name" value="PGBDSf"/>
</dbReference>
<feature type="domain" description="Peptidoglycan binding-like" evidence="1">
    <location>
        <begin position="126"/>
        <end position="180"/>
    </location>
</feature>
<dbReference type="InterPro" id="IPR036365">
    <property type="entry name" value="PGBD-like_sf"/>
</dbReference>
<sequence>MTAIGSLIVGVLNPEQINIPTFIPTQLSTSDNDVNFQKHQLVAYNQITPPEFSQINETYPTHYSVVSFRRHKILEQVGKRHNSRNYFELADSSYIPRTPNKKDIQVSKRYSTTIRKTMPIIGFGSSGTSVRVLQKLLISNGYGVPVDGVFGPVTEVAVKAFQNRRRLSADGLVGQKTWSELTM</sequence>
<proteinExistence type="predicted"/>
<dbReference type="OrthoDB" id="514320at2"/>